<dbReference type="InterPro" id="IPR050223">
    <property type="entry name" value="D-isomer_2-hydroxyacid_DH"/>
</dbReference>
<evidence type="ECO:0000259" key="5">
    <source>
        <dbReference type="Pfam" id="PF00389"/>
    </source>
</evidence>
<protein>
    <submittedName>
        <fullName evidence="7">2-hydroxyacid dehydrogenase</fullName>
    </submittedName>
</protein>
<dbReference type="PANTHER" id="PTHR10996">
    <property type="entry name" value="2-HYDROXYACID DEHYDROGENASE-RELATED"/>
    <property type="match status" value="1"/>
</dbReference>
<dbReference type="GO" id="GO:0016618">
    <property type="term" value="F:hydroxypyruvate reductase [NAD(P)H] activity"/>
    <property type="evidence" value="ECO:0007669"/>
    <property type="project" value="TreeGrafter"/>
</dbReference>
<evidence type="ECO:0000256" key="1">
    <source>
        <dbReference type="ARBA" id="ARBA00022857"/>
    </source>
</evidence>
<dbReference type="OrthoDB" id="9805416at2"/>
<dbReference type="InterPro" id="IPR036291">
    <property type="entry name" value="NAD(P)-bd_dom_sf"/>
</dbReference>
<evidence type="ECO:0000256" key="2">
    <source>
        <dbReference type="ARBA" id="ARBA00023002"/>
    </source>
</evidence>
<keyword evidence="1" id="KW-0521">NADP</keyword>
<accession>A0A4S8FDY6</accession>
<dbReference type="SUPFAM" id="SSF52283">
    <property type="entry name" value="Formate/glycerate dehydrogenase catalytic domain-like"/>
    <property type="match status" value="1"/>
</dbReference>
<keyword evidence="3" id="KW-0520">NAD</keyword>
<dbReference type="GO" id="GO:0005829">
    <property type="term" value="C:cytosol"/>
    <property type="evidence" value="ECO:0007669"/>
    <property type="project" value="TreeGrafter"/>
</dbReference>
<feature type="domain" description="D-isomer specific 2-hydroxyacid dehydrogenase catalytic" evidence="5">
    <location>
        <begin position="41"/>
        <end position="310"/>
    </location>
</feature>
<evidence type="ECO:0000256" key="3">
    <source>
        <dbReference type="ARBA" id="ARBA00023027"/>
    </source>
</evidence>
<dbReference type="EMBL" id="STFG01000001">
    <property type="protein sequence ID" value="THU05487.1"/>
    <property type="molecule type" value="Genomic_DNA"/>
</dbReference>
<feature type="domain" description="D-isomer specific 2-hydroxyacid dehydrogenase NAD-binding" evidence="6">
    <location>
        <begin position="106"/>
        <end position="278"/>
    </location>
</feature>
<dbReference type="CDD" id="cd12156">
    <property type="entry name" value="HPPR"/>
    <property type="match status" value="1"/>
</dbReference>
<dbReference type="InterPro" id="IPR006140">
    <property type="entry name" value="D-isomer_DH_NAD-bd"/>
</dbReference>
<sequence>MNQPQKIVQLTPIGEDADARLRHQHQAIPLWQGANTNLPTTVQVLVTSVRRGCSAEDMKKWPQLKAICSWGAGYDTIDLNAAASLGIQVSNTPNVLDECVADMAWGLILSVARRIPEGDRYVRQGHWQELGQFPLGRSVAGKRLGLLGLGRIGQAIAQRAIGFRMAVGYHNRRQLPDSKYQFFAELNDLAQWADYLVVACTGGPQTKHLVNKSVLCSLGANGIIINISRGSVIDQPALIHALQHAHIAGAGLDVLANEPGAPEALQALDNVVLTPHMASATHETRNLMQERVIHNVEHFLTYGQVLDRVN</sequence>
<dbReference type="RefSeq" id="WP_136572196.1">
    <property type="nucleotide sequence ID" value="NZ_STFG01000001.1"/>
</dbReference>
<gene>
    <name evidence="7" type="ORF">E9531_02835</name>
</gene>
<comment type="similarity">
    <text evidence="4">Belongs to the D-isomer specific 2-hydroxyacid dehydrogenase family.</text>
</comment>
<evidence type="ECO:0000313" key="8">
    <source>
        <dbReference type="Proteomes" id="UP000308917"/>
    </source>
</evidence>
<dbReference type="FunFam" id="3.40.50.720:FF:000213">
    <property type="entry name" value="Putative 2-hydroxyacid dehydrogenase"/>
    <property type="match status" value="1"/>
</dbReference>
<dbReference type="InterPro" id="IPR006139">
    <property type="entry name" value="D-isomer_2_OHA_DH_cat_dom"/>
</dbReference>
<dbReference type="SUPFAM" id="SSF51735">
    <property type="entry name" value="NAD(P)-binding Rossmann-fold domains"/>
    <property type="match status" value="1"/>
</dbReference>
<evidence type="ECO:0000313" key="7">
    <source>
        <dbReference type="EMBL" id="THU05487.1"/>
    </source>
</evidence>
<reference evidence="7 8" key="1">
    <citation type="journal article" date="2015" name="Antonie Van Leeuwenhoek">
        <title>Lampropedia puyangensis sp. nov., isolated from symptomatic bark of Populus ? euramericana canker and emended description of Lampropedia hyalina (Ehrenberg 1832) Lee et al. 2004.</title>
        <authorList>
            <person name="Li Y."/>
            <person name="Wang T."/>
            <person name="Piao C.G."/>
            <person name="Wang L.F."/>
            <person name="Tian G.Z."/>
            <person name="Zhu T.H."/>
            <person name="Guo M.W."/>
        </authorList>
    </citation>
    <scope>NUCLEOTIDE SEQUENCE [LARGE SCALE GENOMIC DNA]</scope>
    <source>
        <strain evidence="7 8">2-bin</strain>
    </source>
</reference>
<keyword evidence="8" id="KW-1185">Reference proteome</keyword>
<evidence type="ECO:0000256" key="4">
    <source>
        <dbReference type="RuleBase" id="RU003719"/>
    </source>
</evidence>
<dbReference type="GO" id="GO:0030267">
    <property type="term" value="F:glyoxylate reductase (NADPH) activity"/>
    <property type="evidence" value="ECO:0007669"/>
    <property type="project" value="TreeGrafter"/>
</dbReference>
<name>A0A4S8FDY6_9BURK</name>
<evidence type="ECO:0000259" key="6">
    <source>
        <dbReference type="Pfam" id="PF02826"/>
    </source>
</evidence>
<dbReference type="AlphaFoldDB" id="A0A4S8FDY6"/>
<dbReference type="Gene3D" id="3.40.50.720">
    <property type="entry name" value="NAD(P)-binding Rossmann-like Domain"/>
    <property type="match status" value="2"/>
</dbReference>
<dbReference type="Pfam" id="PF00389">
    <property type="entry name" value="2-Hacid_dh"/>
    <property type="match status" value="1"/>
</dbReference>
<comment type="caution">
    <text evidence="7">The sequence shown here is derived from an EMBL/GenBank/DDBJ whole genome shotgun (WGS) entry which is preliminary data.</text>
</comment>
<keyword evidence="2 4" id="KW-0560">Oxidoreductase</keyword>
<dbReference type="Proteomes" id="UP000308917">
    <property type="component" value="Unassembled WGS sequence"/>
</dbReference>
<proteinExistence type="inferred from homology"/>
<organism evidence="7 8">
    <name type="scientific">Lampropedia puyangensis</name>
    <dbReference type="NCBI Taxonomy" id="1330072"/>
    <lineage>
        <taxon>Bacteria</taxon>
        <taxon>Pseudomonadati</taxon>
        <taxon>Pseudomonadota</taxon>
        <taxon>Betaproteobacteria</taxon>
        <taxon>Burkholderiales</taxon>
        <taxon>Comamonadaceae</taxon>
        <taxon>Lampropedia</taxon>
    </lineage>
</organism>
<dbReference type="PANTHER" id="PTHR10996:SF178">
    <property type="entry name" value="2-HYDROXYACID DEHYDROGENASE YGL185C-RELATED"/>
    <property type="match status" value="1"/>
</dbReference>
<dbReference type="Pfam" id="PF02826">
    <property type="entry name" value="2-Hacid_dh_C"/>
    <property type="match status" value="1"/>
</dbReference>
<dbReference type="GO" id="GO:0051287">
    <property type="term" value="F:NAD binding"/>
    <property type="evidence" value="ECO:0007669"/>
    <property type="project" value="InterPro"/>
</dbReference>